<keyword evidence="1" id="KW-0812">Transmembrane</keyword>
<organism evidence="2">
    <name type="scientific">hydrothermal vent metagenome</name>
    <dbReference type="NCBI Taxonomy" id="652676"/>
    <lineage>
        <taxon>unclassified sequences</taxon>
        <taxon>metagenomes</taxon>
        <taxon>ecological metagenomes</taxon>
    </lineage>
</organism>
<proteinExistence type="predicted"/>
<keyword evidence="1" id="KW-1133">Transmembrane helix</keyword>
<protein>
    <recommendedName>
        <fullName evidence="3">Type II secretion system protein</fullName>
    </recommendedName>
</protein>
<keyword evidence="1" id="KW-0472">Membrane</keyword>
<accession>A0A3B0QQ59</accession>
<name>A0A3B0QQ59_9ZZZZ</name>
<reference evidence="2" key="1">
    <citation type="submission" date="2018-06" db="EMBL/GenBank/DDBJ databases">
        <authorList>
            <person name="Zhirakovskaya E."/>
        </authorList>
    </citation>
    <scope>NUCLEOTIDE SEQUENCE</scope>
</reference>
<dbReference type="EMBL" id="UOEA01000009">
    <property type="protein sequence ID" value="VAV82289.1"/>
    <property type="molecule type" value="Genomic_DNA"/>
</dbReference>
<feature type="transmembrane region" description="Helical" evidence="1">
    <location>
        <begin position="14"/>
        <end position="37"/>
    </location>
</feature>
<dbReference type="AlphaFoldDB" id="A0A3B0QQ59"/>
<evidence type="ECO:0000313" key="2">
    <source>
        <dbReference type="EMBL" id="VAV82289.1"/>
    </source>
</evidence>
<gene>
    <name evidence="2" type="ORF">MNBD_DELTA01-20</name>
</gene>
<evidence type="ECO:0008006" key="3">
    <source>
        <dbReference type="Google" id="ProtNLM"/>
    </source>
</evidence>
<evidence type="ECO:0000256" key="1">
    <source>
        <dbReference type="SAM" id="Phobius"/>
    </source>
</evidence>
<sequence length="168" mass="18904">MCVVKKYNTGEQGFTYLSLLFIIVLMGLAASVTGQVWSTTAKREKEAELLFRGTEVMRAIGSYYQLSPGAKSYPKSLKDLLKDSRYPGTKRYLRRIYEDPFTGKADWVVIEASGGGVMGIKSRSTKKTIKKANFPAELIGFEDKTTYSGWEFRYIPPRTVEVTKQEGS</sequence>